<dbReference type="PROSITE" id="PS51194">
    <property type="entry name" value="HELICASE_CTER"/>
    <property type="match status" value="1"/>
</dbReference>
<reference evidence="9" key="1">
    <citation type="submission" date="2018-05" db="EMBL/GenBank/DDBJ databases">
        <authorList>
            <person name="Lanie J.A."/>
            <person name="Ng W.-L."/>
            <person name="Kazmierczak K.M."/>
            <person name="Andrzejewski T.M."/>
            <person name="Davidsen T.M."/>
            <person name="Wayne K.J."/>
            <person name="Tettelin H."/>
            <person name="Glass J.I."/>
            <person name="Rusch D."/>
            <person name="Podicherti R."/>
            <person name="Tsui H.-C.T."/>
            <person name="Winkler M.E."/>
        </authorList>
    </citation>
    <scope>NUCLEOTIDE SEQUENCE</scope>
</reference>
<dbReference type="SMART" id="SM00490">
    <property type="entry name" value="HELICc"/>
    <property type="match status" value="1"/>
</dbReference>
<evidence type="ECO:0000259" key="7">
    <source>
        <dbReference type="PROSITE" id="PS51192"/>
    </source>
</evidence>
<dbReference type="InterPro" id="IPR011545">
    <property type="entry name" value="DEAD/DEAH_box_helicase_dom"/>
</dbReference>
<dbReference type="PANTHER" id="PTHR47959:SF13">
    <property type="entry name" value="ATP-DEPENDENT RNA HELICASE RHLE"/>
    <property type="match status" value="1"/>
</dbReference>
<keyword evidence="4" id="KW-0347">Helicase</keyword>
<dbReference type="CDD" id="cd00268">
    <property type="entry name" value="DEADc"/>
    <property type="match status" value="1"/>
</dbReference>
<evidence type="ECO:0000256" key="1">
    <source>
        <dbReference type="ARBA" id="ARBA00022490"/>
    </source>
</evidence>
<keyword evidence="2" id="KW-0547">Nucleotide-binding</keyword>
<dbReference type="CDD" id="cd18787">
    <property type="entry name" value="SF2_C_DEAD"/>
    <property type="match status" value="1"/>
</dbReference>
<dbReference type="SMART" id="SM00487">
    <property type="entry name" value="DEXDc"/>
    <property type="match status" value="1"/>
</dbReference>
<dbReference type="InterPro" id="IPR001650">
    <property type="entry name" value="Helicase_C-like"/>
</dbReference>
<feature type="compositionally biased region" description="Basic residues" evidence="6">
    <location>
        <begin position="432"/>
        <end position="444"/>
    </location>
</feature>
<dbReference type="InterPro" id="IPR027417">
    <property type="entry name" value="P-loop_NTPase"/>
</dbReference>
<dbReference type="PANTHER" id="PTHR47959">
    <property type="entry name" value="ATP-DEPENDENT RNA HELICASE RHLE-RELATED"/>
    <property type="match status" value="1"/>
</dbReference>
<dbReference type="EMBL" id="UINC01027752">
    <property type="protein sequence ID" value="SVB07541.1"/>
    <property type="molecule type" value="Genomic_DNA"/>
</dbReference>
<protein>
    <recommendedName>
        <fullName evidence="10">DEAD/DEAH box helicase</fullName>
    </recommendedName>
</protein>
<dbReference type="GO" id="GO:0005524">
    <property type="term" value="F:ATP binding"/>
    <property type="evidence" value="ECO:0007669"/>
    <property type="project" value="UniProtKB-KW"/>
</dbReference>
<feature type="domain" description="Helicase ATP-binding" evidence="7">
    <location>
        <begin position="55"/>
        <end position="230"/>
    </location>
</feature>
<dbReference type="GO" id="GO:0005829">
    <property type="term" value="C:cytosol"/>
    <property type="evidence" value="ECO:0007669"/>
    <property type="project" value="TreeGrafter"/>
</dbReference>
<gene>
    <name evidence="9" type="ORF">METZ01_LOCUS160395</name>
</gene>
<feature type="region of interest" description="Disordered" evidence="6">
    <location>
        <begin position="403"/>
        <end position="444"/>
    </location>
</feature>
<evidence type="ECO:0000259" key="8">
    <source>
        <dbReference type="PROSITE" id="PS51194"/>
    </source>
</evidence>
<accession>A0A382B201</accession>
<keyword evidence="5" id="KW-0067">ATP-binding</keyword>
<name>A0A382B201_9ZZZZ</name>
<evidence type="ECO:0000256" key="3">
    <source>
        <dbReference type="ARBA" id="ARBA00022801"/>
    </source>
</evidence>
<dbReference type="PROSITE" id="PS51192">
    <property type="entry name" value="HELICASE_ATP_BIND_1"/>
    <property type="match status" value="1"/>
</dbReference>
<evidence type="ECO:0008006" key="10">
    <source>
        <dbReference type="Google" id="ProtNLM"/>
    </source>
</evidence>
<dbReference type="FunFam" id="3.40.50.300:FF:000108">
    <property type="entry name" value="ATP-dependent RNA helicase RhlE"/>
    <property type="match status" value="1"/>
</dbReference>
<dbReference type="InterPro" id="IPR044742">
    <property type="entry name" value="DEAD/DEAH_RhlB"/>
</dbReference>
<dbReference type="SUPFAM" id="SSF52540">
    <property type="entry name" value="P-loop containing nucleoside triphosphate hydrolases"/>
    <property type="match status" value="1"/>
</dbReference>
<dbReference type="GO" id="GO:0003724">
    <property type="term" value="F:RNA helicase activity"/>
    <property type="evidence" value="ECO:0007669"/>
    <property type="project" value="TreeGrafter"/>
</dbReference>
<dbReference type="AlphaFoldDB" id="A0A382B201"/>
<organism evidence="9">
    <name type="scientific">marine metagenome</name>
    <dbReference type="NCBI Taxonomy" id="408172"/>
    <lineage>
        <taxon>unclassified sequences</taxon>
        <taxon>metagenomes</taxon>
        <taxon>ecological metagenomes</taxon>
    </lineage>
</organism>
<keyword evidence="1" id="KW-0963">Cytoplasm</keyword>
<sequence length="444" mass="49718">MKEQEHAHRANNSHSEQEPRTEPPQGAFRTLIKQIQRAVSVEGYVTPTPIQEQCIPHLLEGRDLLGTAQTGTGKTAAFTLPLLQRLFRNSRKPRKGTPRALILAPTRELAAQIEESIRTYGRFLRLNHTVIFGGVNQFHQVKALRRGVDILVATPGRLLDLMQQGYIHLDEVEVFILDEVDGMLDMGFIPDIKRVLAKIPAERQTLFFSATMAPKMEELAHTMVRNPVRVAITPDEPAVERIDQKVLFVGKREKDSLLASLLRDPKINKALVFTQMKHAANRVVKKLSTSGIHGVAIHGNKSQAARTKALEGFKQGRFRVMVATDVAARGLDVDDITHVINYDLPIEAETYVHRIGRTARAGANGRAISFCCAEDRACLRDIERLLGKPVPADMEHDFHCEKAFRSNQPVQKHGGNGRGGNRRGKGPQGNFARKRGRNRNRVRR</sequence>
<evidence type="ECO:0000256" key="4">
    <source>
        <dbReference type="ARBA" id="ARBA00022806"/>
    </source>
</evidence>
<proteinExistence type="predicted"/>
<evidence type="ECO:0000256" key="5">
    <source>
        <dbReference type="ARBA" id="ARBA00022840"/>
    </source>
</evidence>
<dbReference type="InterPro" id="IPR050079">
    <property type="entry name" value="DEAD_box_RNA_helicase"/>
</dbReference>
<keyword evidence="3" id="KW-0378">Hydrolase</keyword>
<evidence type="ECO:0000313" key="9">
    <source>
        <dbReference type="EMBL" id="SVB07541.1"/>
    </source>
</evidence>
<dbReference type="GO" id="GO:0016787">
    <property type="term" value="F:hydrolase activity"/>
    <property type="evidence" value="ECO:0007669"/>
    <property type="project" value="UniProtKB-KW"/>
</dbReference>
<dbReference type="Pfam" id="PF00271">
    <property type="entry name" value="Helicase_C"/>
    <property type="match status" value="1"/>
</dbReference>
<evidence type="ECO:0000256" key="6">
    <source>
        <dbReference type="SAM" id="MobiDB-lite"/>
    </source>
</evidence>
<dbReference type="InterPro" id="IPR014001">
    <property type="entry name" value="Helicase_ATP-bd"/>
</dbReference>
<dbReference type="GO" id="GO:0003676">
    <property type="term" value="F:nucleic acid binding"/>
    <property type="evidence" value="ECO:0007669"/>
    <property type="project" value="InterPro"/>
</dbReference>
<evidence type="ECO:0000256" key="2">
    <source>
        <dbReference type="ARBA" id="ARBA00022741"/>
    </source>
</evidence>
<feature type="domain" description="Helicase C-terminal" evidence="8">
    <location>
        <begin position="241"/>
        <end position="402"/>
    </location>
</feature>
<dbReference type="Gene3D" id="3.40.50.300">
    <property type="entry name" value="P-loop containing nucleotide triphosphate hydrolases"/>
    <property type="match status" value="2"/>
</dbReference>
<feature type="region of interest" description="Disordered" evidence="6">
    <location>
        <begin position="1"/>
        <end position="24"/>
    </location>
</feature>
<dbReference type="Pfam" id="PF00270">
    <property type="entry name" value="DEAD"/>
    <property type="match status" value="1"/>
</dbReference>